<accession>A0A4Y3ILB4</accession>
<evidence type="ECO:0000256" key="1">
    <source>
        <dbReference type="ARBA" id="ARBA00023002"/>
    </source>
</evidence>
<dbReference type="AlphaFoldDB" id="A0A4Y3ILB4"/>
<dbReference type="CDD" id="cd05288">
    <property type="entry name" value="PGDH"/>
    <property type="match status" value="1"/>
</dbReference>
<name>A0A4Y3ILB4_9VIBR</name>
<keyword evidence="4" id="KW-1185">Reference proteome</keyword>
<evidence type="ECO:0000259" key="2">
    <source>
        <dbReference type="SMART" id="SM00829"/>
    </source>
</evidence>
<dbReference type="PANTHER" id="PTHR43205:SF7">
    <property type="entry name" value="PROSTAGLANDIN REDUCTASE 1"/>
    <property type="match status" value="1"/>
</dbReference>
<protein>
    <submittedName>
        <fullName evidence="3">NADP-dependent oxidoreductase</fullName>
    </submittedName>
</protein>
<dbReference type="InterPro" id="IPR011032">
    <property type="entry name" value="GroES-like_sf"/>
</dbReference>
<dbReference type="InterPro" id="IPR036291">
    <property type="entry name" value="NAD(P)-bd_dom_sf"/>
</dbReference>
<dbReference type="InterPro" id="IPR041694">
    <property type="entry name" value="ADH_N_2"/>
</dbReference>
<keyword evidence="1" id="KW-0560">Oxidoreductase</keyword>
<feature type="domain" description="Enoyl reductase (ER)" evidence="2">
    <location>
        <begin position="18"/>
        <end position="336"/>
    </location>
</feature>
<dbReference type="EMBL" id="BJLH01000005">
    <property type="protein sequence ID" value="GEA60127.1"/>
    <property type="molecule type" value="Genomic_DNA"/>
</dbReference>
<gene>
    <name evidence="3" type="ORF">VCO01S_13200</name>
</gene>
<dbReference type="SUPFAM" id="SSF50129">
    <property type="entry name" value="GroES-like"/>
    <property type="match status" value="1"/>
</dbReference>
<sequence>MTTVNRQLVLASRPVGAPTPENFRLNTTALPSIGEGEVLLRSVYLSLDPYMRGRMSDTKSYADPVAIDEVMVGGTVCQVTESKHHDFALGEWVLSFSGWQDYGVSNGEGLIKLGMNPEQPSYALGVMGMPGFTAYMGLLDIGQPKAGETVVVAAATGAVGSMVGQIAKIKGCRVVGIAGGEEKCQFAVDTLGFDACVDHKSDDLAEQLANACTDGIDVYFENVGGKVFDAVMPLLNTSARIPLCGLISQYNATSLPDGPDRLSMLMGQLLVKRIKMQGFIIFDDYGHRYPEFAQQMMTWLSEGKITYKEHLVQGLENAPEAFIGLLEGKNFGKLVVQTNQPI</sequence>
<evidence type="ECO:0000313" key="3">
    <source>
        <dbReference type="EMBL" id="GEA60127.1"/>
    </source>
</evidence>
<dbReference type="Gene3D" id="3.90.180.10">
    <property type="entry name" value="Medium-chain alcohol dehydrogenases, catalytic domain"/>
    <property type="match status" value="1"/>
</dbReference>
<dbReference type="InterPro" id="IPR045010">
    <property type="entry name" value="MDR_fam"/>
</dbReference>
<dbReference type="InterPro" id="IPR020843">
    <property type="entry name" value="ER"/>
</dbReference>
<dbReference type="Gene3D" id="3.40.50.720">
    <property type="entry name" value="NAD(P)-binding Rossmann-like Domain"/>
    <property type="match status" value="1"/>
</dbReference>
<proteinExistence type="predicted"/>
<dbReference type="Pfam" id="PF00107">
    <property type="entry name" value="ADH_zinc_N"/>
    <property type="match status" value="1"/>
</dbReference>
<dbReference type="Pfam" id="PF16884">
    <property type="entry name" value="ADH_N_2"/>
    <property type="match status" value="1"/>
</dbReference>
<organism evidence="3 4">
    <name type="scientific">Vibrio comitans NBRC 102076</name>
    <dbReference type="NCBI Taxonomy" id="1219078"/>
    <lineage>
        <taxon>Bacteria</taxon>
        <taxon>Pseudomonadati</taxon>
        <taxon>Pseudomonadota</taxon>
        <taxon>Gammaproteobacteria</taxon>
        <taxon>Vibrionales</taxon>
        <taxon>Vibrionaceae</taxon>
        <taxon>Vibrio</taxon>
    </lineage>
</organism>
<dbReference type="SMART" id="SM00829">
    <property type="entry name" value="PKS_ER"/>
    <property type="match status" value="1"/>
</dbReference>
<dbReference type="PANTHER" id="PTHR43205">
    <property type="entry name" value="PROSTAGLANDIN REDUCTASE"/>
    <property type="match status" value="1"/>
</dbReference>
<evidence type="ECO:0000313" key="4">
    <source>
        <dbReference type="Proteomes" id="UP000318242"/>
    </source>
</evidence>
<dbReference type="SUPFAM" id="SSF51735">
    <property type="entry name" value="NAD(P)-binding Rossmann-fold domains"/>
    <property type="match status" value="1"/>
</dbReference>
<dbReference type="OrthoDB" id="9805663at2"/>
<dbReference type="GO" id="GO:0016628">
    <property type="term" value="F:oxidoreductase activity, acting on the CH-CH group of donors, NAD or NADP as acceptor"/>
    <property type="evidence" value="ECO:0007669"/>
    <property type="project" value="InterPro"/>
</dbReference>
<dbReference type="Proteomes" id="UP000318242">
    <property type="component" value="Unassembled WGS sequence"/>
</dbReference>
<dbReference type="FunFam" id="3.40.50.720:FF:000121">
    <property type="entry name" value="Prostaglandin reductase 2"/>
    <property type="match status" value="1"/>
</dbReference>
<dbReference type="InterPro" id="IPR013149">
    <property type="entry name" value="ADH-like_C"/>
</dbReference>
<reference evidence="3 4" key="1">
    <citation type="submission" date="2019-06" db="EMBL/GenBank/DDBJ databases">
        <title>Whole genome shotgun sequence of Vibrio comitans NBRC 102076.</title>
        <authorList>
            <person name="Hosoyama A."/>
            <person name="Uohara A."/>
            <person name="Ohji S."/>
            <person name="Ichikawa N."/>
        </authorList>
    </citation>
    <scope>NUCLEOTIDE SEQUENCE [LARGE SCALE GENOMIC DNA]</scope>
    <source>
        <strain evidence="3 4">NBRC 102076</strain>
    </source>
</reference>
<dbReference type="RefSeq" id="WP_141270554.1">
    <property type="nucleotide sequence ID" value="NZ_BJLH01000005.1"/>
</dbReference>
<comment type="caution">
    <text evidence="3">The sequence shown here is derived from an EMBL/GenBank/DDBJ whole genome shotgun (WGS) entry which is preliminary data.</text>
</comment>